<dbReference type="AlphaFoldDB" id="A0A5J4UPS3"/>
<keyword evidence="1" id="KW-0175">Coiled coil</keyword>
<reference evidence="2 3" key="1">
    <citation type="submission" date="2019-03" db="EMBL/GenBank/DDBJ databases">
        <title>Single cell metagenomics reveals metabolic interactions within the superorganism composed of flagellate Streblomastix strix and complex community of Bacteroidetes bacteria on its surface.</title>
        <authorList>
            <person name="Treitli S.C."/>
            <person name="Kolisko M."/>
            <person name="Husnik F."/>
            <person name="Keeling P."/>
            <person name="Hampl V."/>
        </authorList>
    </citation>
    <scope>NUCLEOTIDE SEQUENCE [LARGE SCALE GENOMIC DNA]</scope>
    <source>
        <strain evidence="2">ST1C</strain>
    </source>
</reference>
<evidence type="ECO:0008006" key="4">
    <source>
        <dbReference type="Google" id="ProtNLM"/>
    </source>
</evidence>
<dbReference type="SUPFAM" id="SSF48371">
    <property type="entry name" value="ARM repeat"/>
    <property type="match status" value="1"/>
</dbReference>
<name>A0A5J4UPS3_9EUKA</name>
<protein>
    <recommendedName>
        <fullName evidence="4">Nucleotide exchange factor Fes1 domain-containing protein</fullName>
    </recommendedName>
</protein>
<accession>A0A5J4UPS3</accession>
<dbReference type="InterPro" id="IPR016024">
    <property type="entry name" value="ARM-type_fold"/>
</dbReference>
<evidence type="ECO:0000256" key="1">
    <source>
        <dbReference type="SAM" id="Coils"/>
    </source>
</evidence>
<dbReference type="EMBL" id="SNRW01013646">
    <property type="protein sequence ID" value="KAA6372377.1"/>
    <property type="molecule type" value="Genomic_DNA"/>
</dbReference>
<comment type="caution">
    <text evidence="2">The sequence shown here is derived from an EMBL/GenBank/DDBJ whole genome shotgun (WGS) entry which is preliminary data.</text>
</comment>
<dbReference type="OrthoDB" id="201709at2759"/>
<dbReference type="InterPro" id="IPR011989">
    <property type="entry name" value="ARM-like"/>
</dbReference>
<evidence type="ECO:0000313" key="3">
    <source>
        <dbReference type="Proteomes" id="UP000324800"/>
    </source>
</evidence>
<feature type="coiled-coil region" evidence="1">
    <location>
        <begin position="11"/>
        <end position="38"/>
    </location>
</feature>
<gene>
    <name evidence="2" type="ORF">EZS28_032095</name>
</gene>
<evidence type="ECO:0000313" key="2">
    <source>
        <dbReference type="EMBL" id="KAA6372377.1"/>
    </source>
</evidence>
<sequence>EVIRIKKKFGEEQYDQEVHLIEQKEKEKEEELNKLNEQIKWMKLPDDLLKKLVEDLMKPLEGTEIQRKEALQLLENDCKFLSLALNDRKDDDGRKRVIQSGVIEGFINVFENYELNIITRTYSLAFVNLINPSSDEIKLLIYNKKPYLGLIRLLKHPDDNIANDAIASILLILQAGTNATPESDPHPHYESIQESDGIKKIFALFQKNKSKYSRDRSALCIGYLFRAREIKDQIMRQEIIGHLKILLNDSDA</sequence>
<feature type="non-terminal residue" evidence="2">
    <location>
        <position position="1"/>
    </location>
</feature>
<dbReference type="Proteomes" id="UP000324800">
    <property type="component" value="Unassembled WGS sequence"/>
</dbReference>
<dbReference type="Gene3D" id="1.25.10.10">
    <property type="entry name" value="Leucine-rich Repeat Variant"/>
    <property type="match status" value="1"/>
</dbReference>
<organism evidence="2 3">
    <name type="scientific">Streblomastix strix</name>
    <dbReference type="NCBI Taxonomy" id="222440"/>
    <lineage>
        <taxon>Eukaryota</taxon>
        <taxon>Metamonada</taxon>
        <taxon>Preaxostyla</taxon>
        <taxon>Oxymonadida</taxon>
        <taxon>Streblomastigidae</taxon>
        <taxon>Streblomastix</taxon>
    </lineage>
</organism>
<proteinExistence type="predicted"/>